<dbReference type="GO" id="GO:0046872">
    <property type="term" value="F:metal ion binding"/>
    <property type="evidence" value="ECO:0007669"/>
    <property type="project" value="UniProtKB-KW"/>
</dbReference>
<keyword evidence="4" id="KW-1003">Cell membrane</keyword>
<dbReference type="EMBL" id="MGAU01000006">
    <property type="protein sequence ID" value="OGK55614.1"/>
    <property type="molecule type" value="Genomic_DNA"/>
</dbReference>
<evidence type="ECO:0000256" key="4">
    <source>
        <dbReference type="ARBA" id="ARBA00022475"/>
    </source>
</evidence>
<comment type="caution">
    <text evidence="14">The sequence shown here is derived from an EMBL/GenBank/DDBJ whole genome shotgun (WGS) entry which is preliminary data.</text>
</comment>
<dbReference type="AlphaFoldDB" id="A0A1F7JJ09"/>
<dbReference type="CDD" id="cd06158">
    <property type="entry name" value="S2P-M50_like_1"/>
    <property type="match status" value="1"/>
</dbReference>
<evidence type="ECO:0000313" key="14">
    <source>
        <dbReference type="EMBL" id="OGK55614.1"/>
    </source>
</evidence>
<evidence type="ECO:0000256" key="5">
    <source>
        <dbReference type="ARBA" id="ARBA00022670"/>
    </source>
</evidence>
<keyword evidence="7" id="KW-0479">Metal-binding</keyword>
<feature type="transmembrane region" description="Helical" evidence="13">
    <location>
        <begin position="118"/>
        <end position="137"/>
    </location>
</feature>
<keyword evidence="8" id="KW-0378">Hydrolase</keyword>
<keyword evidence="12 13" id="KW-0472">Membrane</keyword>
<evidence type="ECO:0000256" key="7">
    <source>
        <dbReference type="ARBA" id="ARBA00022723"/>
    </source>
</evidence>
<reference evidence="14 15" key="1">
    <citation type="journal article" date="2016" name="Nat. Commun.">
        <title>Thousands of microbial genomes shed light on interconnected biogeochemical processes in an aquifer system.</title>
        <authorList>
            <person name="Anantharaman K."/>
            <person name="Brown C.T."/>
            <person name="Hug L.A."/>
            <person name="Sharon I."/>
            <person name="Castelle C.J."/>
            <person name="Probst A.J."/>
            <person name="Thomas B.C."/>
            <person name="Singh A."/>
            <person name="Wilkins M.J."/>
            <person name="Karaoz U."/>
            <person name="Brodie E.L."/>
            <person name="Williams K.H."/>
            <person name="Hubbard S.S."/>
            <person name="Banfield J.F."/>
        </authorList>
    </citation>
    <scope>NUCLEOTIDE SEQUENCE [LARGE SCALE GENOMIC DNA]</scope>
</reference>
<feature type="transmembrane region" description="Helical" evidence="13">
    <location>
        <begin position="12"/>
        <end position="33"/>
    </location>
</feature>
<evidence type="ECO:0000256" key="11">
    <source>
        <dbReference type="ARBA" id="ARBA00023049"/>
    </source>
</evidence>
<feature type="transmembrane region" description="Helical" evidence="13">
    <location>
        <begin position="53"/>
        <end position="71"/>
    </location>
</feature>
<evidence type="ECO:0000256" key="2">
    <source>
        <dbReference type="ARBA" id="ARBA00004651"/>
    </source>
</evidence>
<evidence type="ECO:0000256" key="9">
    <source>
        <dbReference type="ARBA" id="ARBA00022833"/>
    </source>
</evidence>
<accession>A0A1F7JJ09</accession>
<dbReference type="GO" id="GO:0005886">
    <property type="term" value="C:plasma membrane"/>
    <property type="evidence" value="ECO:0007669"/>
    <property type="project" value="UniProtKB-SubCell"/>
</dbReference>
<comment type="similarity">
    <text evidence="3">Belongs to the peptidase M50B family.</text>
</comment>
<name>A0A1F7JJ09_9BACT</name>
<comment type="cofactor">
    <cofactor evidence="1">
        <name>Zn(2+)</name>
        <dbReference type="ChEBI" id="CHEBI:29105"/>
    </cofactor>
</comment>
<evidence type="ECO:0000256" key="3">
    <source>
        <dbReference type="ARBA" id="ARBA00007931"/>
    </source>
</evidence>
<dbReference type="Proteomes" id="UP000178486">
    <property type="component" value="Unassembled WGS sequence"/>
</dbReference>
<dbReference type="GO" id="GO:0006508">
    <property type="term" value="P:proteolysis"/>
    <property type="evidence" value="ECO:0007669"/>
    <property type="project" value="UniProtKB-KW"/>
</dbReference>
<dbReference type="GO" id="GO:0008237">
    <property type="term" value="F:metallopeptidase activity"/>
    <property type="evidence" value="ECO:0007669"/>
    <property type="project" value="UniProtKB-KW"/>
</dbReference>
<evidence type="ECO:0000256" key="6">
    <source>
        <dbReference type="ARBA" id="ARBA00022692"/>
    </source>
</evidence>
<evidence type="ECO:0000256" key="1">
    <source>
        <dbReference type="ARBA" id="ARBA00001947"/>
    </source>
</evidence>
<dbReference type="PANTHER" id="PTHR35864:SF1">
    <property type="entry name" value="ZINC METALLOPROTEASE YWHC-RELATED"/>
    <property type="match status" value="1"/>
</dbReference>
<feature type="transmembrane region" description="Helical" evidence="13">
    <location>
        <begin position="169"/>
        <end position="196"/>
    </location>
</feature>
<sequence length="201" mass="22001">MFSQLFTNPLFFTVWAVSLIMAVTIHEFAHAYVADKLGDPTPRLMGRVTLNPLAHLDPMGTVALLFLGFGWGRPVPFDPFNLQSPKRDAALISLAGPASNIGMVMAITLLHYVTGLPLGLTIIIVQLNLMLAVFNLIPVHPLDGFKIVGGLLTDEQADSWYRLEPYGMYLLLLFILPITPNGPLVSFIIGPILAFITATLF</sequence>
<keyword evidence="6 13" id="KW-0812">Transmembrane</keyword>
<evidence type="ECO:0000256" key="13">
    <source>
        <dbReference type="SAM" id="Phobius"/>
    </source>
</evidence>
<proteinExistence type="inferred from homology"/>
<dbReference type="InterPro" id="IPR044537">
    <property type="entry name" value="Rip2-like"/>
</dbReference>
<keyword evidence="5" id="KW-0645">Protease</keyword>
<organism evidence="14 15">
    <name type="scientific">Candidatus Roizmanbacteria bacterium RIFCSPLOWO2_01_FULL_45_11</name>
    <dbReference type="NCBI Taxonomy" id="1802070"/>
    <lineage>
        <taxon>Bacteria</taxon>
        <taxon>Candidatus Roizmaniibacteriota</taxon>
    </lineage>
</organism>
<gene>
    <name evidence="14" type="ORF">A3B56_02145</name>
</gene>
<evidence type="ECO:0000256" key="8">
    <source>
        <dbReference type="ARBA" id="ARBA00022801"/>
    </source>
</evidence>
<feature type="transmembrane region" description="Helical" evidence="13">
    <location>
        <begin position="91"/>
        <end position="112"/>
    </location>
</feature>
<keyword evidence="10 13" id="KW-1133">Transmembrane helix</keyword>
<protein>
    <recommendedName>
        <fullName evidence="16">Peptidase M50 domain-containing protein</fullName>
    </recommendedName>
</protein>
<evidence type="ECO:0000256" key="12">
    <source>
        <dbReference type="ARBA" id="ARBA00023136"/>
    </source>
</evidence>
<keyword evidence="9" id="KW-0862">Zinc</keyword>
<dbReference type="InterPro" id="IPR052348">
    <property type="entry name" value="Metallopeptidase_M50B"/>
</dbReference>
<comment type="subcellular location">
    <subcellularLocation>
        <location evidence="2">Cell membrane</location>
        <topology evidence="2">Multi-pass membrane protein</topology>
    </subcellularLocation>
</comment>
<keyword evidence="11" id="KW-0482">Metalloprotease</keyword>
<evidence type="ECO:0000256" key="10">
    <source>
        <dbReference type="ARBA" id="ARBA00022989"/>
    </source>
</evidence>
<evidence type="ECO:0008006" key="16">
    <source>
        <dbReference type="Google" id="ProtNLM"/>
    </source>
</evidence>
<dbReference type="PANTHER" id="PTHR35864">
    <property type="entry name" value="ZINC METALLOPROTEASE MJ0611-RELATED"/>
    <property type="match status" value="1"/>
</dbReference>
<evidence type="ECO:0000313" key="15">
    <source>
        <dbReference type="Proteomes" id="UP000178486"/>
    </source>
</evidence>